<dbReference type="InterPro" id="IPR002508">
    <property type="entry name" value="MurNAc-LAA_cat"/>
</dbReference>
<keyword evidence="4" id="KW-0378">Hydrolase</keyword>
<organism evidence="4 5">
    <name type="scientific">Emticicia soli</name>
    <dbReference type="NCBI Taxonomy" id="2027878"/>
    <lineage>
        <taxon>Bacteria</taxon>
        <taxon>Pseudomonadati</taxon>
        <taxon>Bacteroidota</taxon>
        <taxon>Cytophagia</taxon>
        <taxon>Cytophagales</taxon>
        <taxon>Leadbetterellaceae</taxon>
        <taxon>Emticicia</taxon>
    </lineage>
</organism>
<dbReference type="Pfam" id="PF01520">
    <property type="entry name" value="Amidase_3"/>
    <property type="match status" value="1"/>
</dbReference>
<comment type="catalytic activity">
    <reaction evidence="1">
        <text>Hydrolyzes the link between N-acetylmuramoyl residues and L-amino acid residues in certain cell-wall glycopeptides.</text>
        <dbReference type="EC" id="3.5.1.28"/>
    </reaction>
</comment>
<dbReference type="Proteomes" id="UP001597510">
    <property type="component" value="Unassembled WGS sequence"/>
</dbReference>
<evidence type="ECO:0000313" key="5">
    <source>
        <dbReference type="Proteomes" id="UP001597510"/>
    </source>
</evidence>
<protein>
    <recommendedName>
        <fullName evidence="2">N-acetylmuramoyl-L-alanine amidase</fullName>
        <ecNumber evidence="2">3.5.1.28</ecNumber>
    </recommendedName>
</protein>
<name>A0ABW5JB62_9BACT</name>
<dbReference type="EMBL" id="JBHULC010000033">
    <property type="protein sequence ID" value="MFD2523319.1"/>
    <property type="molecule type" value="Genomic_DNA"/>
</dbReference>
<feature type="domain" description="MurNAc-LAA" evidence="3">
    <location>
        <begin position="58"/>
        <end position="172"/>
    </location>
</feature>
<reference evidence="5" key="1">
    <citation type="journal article" date="2019" name="Int. J. Syst. Evol. Microbiol.">
        <title>The Global Catalogue of Microorganisms (GCM) 10K type strain sequencing project: providing services to taxonomists for standard genome sequencing and annotation.</title>
        <authorList>
            <consortium name="The Broad Institute Genomics Platform"/>
            <consortium name="The Broad Institute Genome Sequencing Center for Infectious Disease"/>
            <person name="Wu L."/>
            <person name="Ma J."/>
        </authorList>
    </citation>
    <scope>NUCLEOTIDE SEQUENCE [LARGE SCALE GENOMIC DNA]</scope>
    <source>
        <strain evidence="5">KCTC 52344</strain>
    </source>
</reference>
<evidence type="ECO:0000259" key="3">
    <source>
        <dbReference type="SMART" id="SM00646"/>
    </source>
</evidence>
<dbReference type="EC" id="3.5.1.28" evidence="2"/>
<gene>
    <name evidence="4" type="ORF">ACFSR2_20645</name>
</gene>
<sequence>MIFLTAGHHRKDPGATYNGRKEAAETICLRNALTKLLTEKGVIVWNDADDWNLSRTIAEISKLSKPVDIITDLHFNAGAPSATGCEVFVADDADAHELVLAKSLASTIASVLLIRNRGVKKESNSQHKRLGIMRPIGRNVLIEVCFISNNYDMQQYDAFFGLLVEEMARVLMSKV</sequence>
<evidence type="ECO:0000256" key="2">
    <source>
        <dbReference type="ARBA" id="ARBA00011901"/>
    </source>
</evidence>
<dbReference type="GO" id="GO:0008745">
    <property type="term" value="F:N-acetylmuramoyl-L-alanine amidase activity"/>
    <property type="evidence" value="ECO:0007669"/>
    <property type="project" value="UniProtKB-EC"/>
</dbReference>
<proteinExistence type="predicted"/>
<dbReference type="PANTHER" id="PTHR30404">
    <property type="entry name" value="N-ACETYLMURAMOYL-L-ALANINE AMIDASE"/>
    <property type="match status" value="1"/>
</dbReference>
<dbReference type="RefSeq" id="WP_340240702.1">
    <property type="nucleotide sequence ID" value="NZ_JBBEWC010000024.1"/>
</dbReference>
<keyword evidence="5" id="KW-1185">Reference proteome</keyword>
<comment type="caution">
    <text evidence="4">The sequence shown here is derived from an EMBL/GenBank/DDBJ whole genome shotgun (WGS) entry which is preliminary data.</text>
</comment>
<evidence type="ECO:0000256" key="1">
    <source>
        <dbReference type="ARBA" id="ARBA00001561"/>
    </source>
</evidence>
<dbReference type="PANTHER" id="PTHR30404:SF8">
    <property type="entry name" value="AUTOLYSIN PH-RELATED"/>
    <property type="match status" value="1"/>
</dbReference>
<evidence type="ECO:0000313" key="4">
    <source>
        <dbReference type="EMBL" id="MFD2523319.1"/>
    </source>
</evidence>
<dbReference type="InterPro" id="IPR050695">
    <property type="entry name" value="N-acetylmuramoyl_amidase_3"/>
</dbReference>
<dbReference type="SMART" id="SM00646">
    <property type="entry name" value="Ami_3"/>
    <property type="match status" value="1"/>
</dbReference>
<dbReference type="Gene3D" id="3.40.630.40">
    <property type="entry name" value="Zn-dependent exopeptidases"/>
    <property type="match status" value="1"/>
</dbReference>
<dbReference type="CDD" id="cd02696">
    <property type="entry name" value="MurNAc-LAA"/>
    <property type="match status" value="1"/>
</dbReference>
<dbReference type="SUPFAM" id="SSF53187">
    <property type="entry name" value="Zn-dependent exopeptidases"/>
    <property type="match status" value="1"/>
</dbReference>
<accession>A0ABW5JB62</accession>